<dbReference type="PANTHER" id="PTHR43378">
    <property type="entry name" value="UDP-3-O-ACYLGLUCOSAMINE N-ACYLTRANSFERASE"/>
    <property type="match status" value="1"/>
</dbReference>
<evidence type="ECO:0000256" key="2">
    <source>
        <dbReference type="ARBA" id="ARBA00022556"/>
    </source>
</evidence>
<feature type="domain" description="UDP-3-O-[3-hydroxymyristoyl] glucosamine N-acyltransferase non-repeat region" evidence="8">
    <location>
        <begin position="23"/>
        <end position="92"/>
    </location>
</feature>
<dbReference type="Proteomes" id="UP000515240">
    <property type="component" value="Chromosome"/>
</dbReference>
<evidence type="ECO:0000313" key="10">
    <source>
        <dbReference type="Proteomes" id="UP000515240"/>
    </source>
</evidence>
<dbReference type="UniPathway" id="UPA00973"/>
<accession>A0A7G5EJW3</accession>
<dbReference type="EC" id="2.3.1.191" evidence="7"/>
<proteinExistence type="inferred from homology"/>
<comment type="pathway">
    <text evidence="7">Bacterial outer membrane biogenesis; LPS lipid A biosynthesis.</text>
</comment>
<dbReference type="NCBIfam" id="TIGR01853">
    <property type="entry name" value="lipid_A_lpxD"/>
    <property type="match status" value="1"/>
</dbReference>
<dbReference type="HAMAP" id="MF_00523">
    <property type="entry name" value="LpxD"/>
    <property type="match status" value="1"/>
</dbReference>
<evidence type="ECO:0000256" key="1">
    <source>
        <dbReference type="ARBA" id="ARBA00022516"/>
    </source>
</evidence>
<dbReference type="GO" id="GO:0103118">
    <property type="term" value="F:UDP-3-O-[(3R)-3-hydroxyacyl]-glucosamine N-acyltransferase activity"/>
    <property type="evidence" value="ECO:0007669"/>
    <property type="project" value="UniProtKB-EC"/>
</dbReference>
<sequence>MSLQLAQIIEVLGGQLEQGDPAMEIQAIASLEDAGPQDFSFLSNPKLQGQMLASQAGCIAVSAQMQEKARQRGGSYLVVDNPYLYFARLTQLWRKHHAIRPVTAGIHPSAVVEEGAIVHASASIGPLCHVASGAVIGADSVLTSRVTVGADCVLGQRVLVQPGAVIGGDGFGFANERGRWIKIEQLGGVQIGDDVEIGANTCIDRGALRDTIIANGVKIDNQVQIGHNVEIGEHSAMAGCVGIAGSAKIGRQCTVGGAGMILGHLEIADNVHISAATVVSRSIRQPGQYTGFFPIDDNGSWEKNAATLKHLHALRDRIKALEQTQKNG</sequence>
<keyword evidence="4 7" id="KW-0677">Repeat</keyword>
<dbReference type="PANTHER" id="PTHR43378:SF2">
    <property type="entry name" value="UDP-3-O-ACYLGLUCOSAMINE N-ACYLTRANSFERASE 1, MITOCHONDRIAL-RELATED"/>
    <property type="match status" value="1"/>
</dbReference>
<comment type="subunit">
    <text evidence="7">Homotrimer.</text>
</comment>
<evidence type="ECO:0000256" key="3">
    <source>
        <dbReference type="ARBA" id="ARBA00022679"/>
    </source>
</evidence>
<dbReference type="Pfam" id="PF04613">
    <property type="entry name" value="LpxD"/>
    <property type="match status" value="1"/>
</dbReference>
<dbReference type="Gene3D" id="2.160.10.10">
    <property type="entry name" value="Hexapeptide repeat proteins"/>
    <property type="match status" value="1"/>
</dbReference>
<reference evidence="9 10" key="1">
    <citation type="journal article" date="2020" name="G3 (Bethesda)">
        <title>CeMbio - The Caenorhabditis elegans Microbiome Resource.</title>
        <authorList>
            <person name="Dirksen P."/>
            <person name="Assie A."/>
            <person name="Zimmermann J."/>
            <person name="Zhang F."/>
            <person name="Tietje A.M."/>
            <person name="Marsh S.A."/>
            <person name="Felix M.A."/>
            <person name="Shapira M."/>
            <person name="Kaleta C."/>
            <person name="Schulenburg H."/>
            <person name="Samuel B."/>
        </authorList>
    </citation>
    <scope>NUCLEOTIDE SEQUENCE [LARGE SCALE GENOMIC DNA]</scope>
    <source>
        <strain evidence="9 10">BIGb0172</strain>
    </source>
</reference>
<dbReference type="InterPro" id="IPR011004">
    <property type="entry name" value="Trimer_LpxA-like_sf"/>
</dbReference>
<evidence type="ECO:0000313" key="9">
    <source>
        <dbReference type="EMBL" id="QMV74288.1"/>
    </source>
</evidence>
<gene>
    <name evidence="7 9" type="primary">lpxD</name>
    <name evidence="9" type="ORF">HS961_16405</name>
</gene>
<dbReference type="NCBIfam" id="NF002060">
    <property type="entry name" value="PRK00892.1"/>
    <property type="match status" value="1"/>
</dbReference>
<dbReference type="CDD" id="cd03352">
    <property type="entry name" value="LbH_LpxD"/>
    <property type="match status" value="1"/>
</dbReference>
<dbReference type="InterPro" id="IPR020573">
    <property type="entry name" value="UDP_GlcNAc_AcTrfase_non-rep"/>
</dbReference>
<protein>
    <recommendedName>
        <fullName evidence="7">UDP-3-O-acylglucosamine N-acyltransferase</fullName>
        <ecNumber evidence="7">2.3.1.191</ecNumber>
    </recommendedName>
</protein>
<comment type="similarity">
    <text evidence="7">Belongs to the transferase hexapeptide repeat family. LpxD subfamily.</text>
</comment>
<dbReference type="InterPro" id="IPR007691">
    <property type="entry name" value="LpxD"/>
</dbReference>
<keyword evidence="1 7" id="KW-0444">Lipid biosynthesis</keyword>
<comment type="catalytic activity">
    <reaction evidence="7">
        <text>a UDP-3-O-[(3R)-3-hydroxyacyl]-alpha-D-glucosamine + a (3R)-hydroxyacyl-[ACP] = a UDP-2-N,3-O-bis[(3R)-3-hydroxyacyl]-alpha-D-glucosamine + holo-[ACP] + H(+)</text>
        <dbReference type="Rhea" id="RHEA:53836"/>
        <dbReference type="Rhea" id="RHEA-COMP:9685"/>
        <dbReference type="Rhea" id="RHEA-COMP:9945"/>
        <dbReference type="ChEBI" id="CHEBI:15378"/>
        <dbReference type="ChEBI" id="CHEBI:64479"/>
        <dbReference type="ChEBI" id="CHEBI:78827"/>
        <dbReference type="ChEBI" id="CHEBI:137740"/>
        <dbReference type="ChEBI" id="CHEBI:137748"/>
        <dbReference type="EC" id="2.3.1.191"/>
    </reaction>
</comment>
<keyword evidence="3 7" id="KW-0808">Transferase</keyword>
<dbReference type="GO" id="GO:0016020">
    <property type="term" value="C:membrane"/>
    <property type="evidence" value="ECO:0007669"/>
    <property type="project" value="GOC"/>
</dbReference>
<evidence type="ECO:0000256" key="6">
    <source>
        <dbReference type="ARBA" id="ARBA00023315"/>
    </source>
</evidence>
<comment type="function">
    <text evidence="7">Catalyzes the N-acylation of UDP-3-O-acylglucosamine using 3-hydroxyacyl-ACP as the acyl donor. Is involved in the biosynthesis of lipid A, a phosphorylated glycolipid that anchors the lipopolysaccharide to the outer membrane of the cell.</text>
</comment>
<name>A0A7G5EJW3_9BURK</name>
<dbReference type="GO" id="GO:0016410">
    <property type="term" value="F:N-acyltransferase activity"/>
    <property type="evidence" value="ECO:0007669"/>
    <property type="project" value="InterPro"/>
</dbReference>
<keyword evidence="5 7" id="KW-0443">Lipid metabolism</keyword>
<evidence type="ECO:0000259" key="8">
    <source>
        <dbReference type="Pfam" id="PF04613"/>
    </source>
</evidence>
<dbReference type="Gene3D" id="3.40.1390.10">
    <property type="entry name" value="MurE/MurF, N-terminal domain"/>
    <property type="match status" value="1"/>
</dbReference>
<feature type="active site" description="Proton acceptor" evidence="7">
    <location>
        <position position="227"/>
    </location>
</feature>
<dbReference type="KEGG" id="cpis:HS961_16405"/>
<keyword evidence="6 7" id="KW-0012">Acyltransferase</keyword>
<keyword evidence="10" id="KW-1185">Reference proteome</keyword>
<keyword evidence="2 7" id="KW-0441">Lipid A biosynthesis</keyword>
<dbReference type="SUPFAM" id="SSF51161">
    <property type="entry name" value="Trimeric LpxA-like enzymes"/>
    <property type="match status" value="1"/>
</dbReference>
<evidence type="ECO:0000256" key="7">
    <source>
        <dbReference type="HAMAP-Rule" id="MF_00523"/>
    </source>
</evidence>
<organism evidence="9 10">
    <name type="scientific">Comamonas piscis</name>
    <dbReference type="NCBI Taxonomy" id="1562974"/>
    <lineage>
        <taxon>Bacteria</taxon>
        <taxon>Pseudomonadati</taxon>
        <taxon>Pseudomonadota</taxon>
        <taxon>Betaproteobacteria</taxon>
        <taxon>Burkholderiales</taxon>
        <taxon>Comamonadaceae</taxon>
        <taxon>Comamonas</taxon>
    </lineage>
</organism>
<evidence type="ECO:0000256" key="4">
    <source>
        <dbReference type="ARBA" id="ARBA00022737"/>
    </source>
</evidence>
<evidence type="ECO:0000256" key="5">
    <source>
        <dbReference type="ARBA" id="ARBA00023098"/>
    </source>
</evidence>
<dbReference type="RefSeq" id="WP_182323802.1">
    <property type="nucleotide sequence ID" value="NZ_CP058554.1"/>
</dbReference>
<dbReference type="GO" id="GO:0009245">
    <property type="term" value="P:lipid A biosynthetic process"/>
    <property type="evidence" value="ECO:0007669"/>
    <property type="project" value="UniProtKB-UniRule"/>
</dbReference>
<dbReference type="EMBL" id="CP058554">
    <property type="protein sequence ID" value="QMV74288.1"/>
    <property type="molecule type" value="Genomic_DNA"/>
</dbReference>
<dbReference type="AlphaFoldDB" id="A0A7G5EJW3"/>